<name>A0A9E4DRI9_9ENTE</name>
<reference evidence="2" key="1">
    <citation type="journal article" date="2021" name="PeerJ">
        <title>Extensive microbial diversity within the chicken gut microbiome revealed by metagenomics and culture.</title>
        <authorList>
            <person name="Gilroy R."/>
            <person name="Ravi A."/>
            <person name="Getino M."/>
            <person name="Pursley I."/>
            <person name="Horton D.L."/>
            <person name="Alikhan N.F."/>
            <person name="Baker D."/>
            <person name="Gharbi K."/>
            <person name="Hall N."/>
            <person name="Watson M."/>
            <person name="Adriaenssens E.M."/>
            <person name="Foster-Nyarko E."/>
            <person name="Jarju S."/>
            <person name="Secka A."/>
            <person name="Antonio M."/>
            <person name="Oren A."/>
            <person name="Chaudhuri R.R."/>
            <person name="La Ragione R."/>
            <person name="Hildebrand F."/>
            <person name="Pallen M.J."/>
        </authorList>
    </citation>
    <scope>NUCLEOTIDE SEQUENCE</scope>
    <source>
        <strain evidence="2">150</strain>
    </source>
</reference>
<evidence type="ECO:0000313" key="3">
    <source>
        <dbReference type="Proteomes" id="UP000813384"/>
    </source>
</evidence>
<dbReference type="Proteomes" id="UP000813384">
    <property type="component" value="Unassembled WGS sequence"/>
</dbReference>
<proteinExistence type="predicted"/>
<evidence type="ECO:0000256" key="1">
    <source>
        <dbReference type="SAM" id="Phobius"/>
    </source>
</evidence>
<dbReference type="AlphaFoldDB" id="A0A9E4DRI9"/>
<organism evidence="2 3">
    <name type="scientific">Enterococcus aquimarinus</name>
    <dbReference type="NCBI Taxonomy" id="328396"/>
    <lineage>
        <taxon>Bacteria</taxon>
        <taxon>Bacillati</taxon>
        <taxon>Bacillota</taxon>
        <taxon>Bacilli</taxon>
        <taxon>Lactobacillales</taxon>
        <taxon>Enterococcaceae</taxon>
        <taxon>Enterococcus</taxon>
    </lineage>
</organism>
<feature type="transmembrane region" description="Helical" evidence="1">
    <location>
        <begin position="74"/>
        <end position="93"/>
    </location>
</feature>
<dbReference type="InterPro" id="IPR006938">
    <property type="entry name" value="DUF624"/>
</dbReference>
<feature type="transmembrane region" description="Helical" evidence="1">
    <location>
        <begin position="161"/>
        <end position="185"/>
    </location>
</feature>
<dbReference type="Pfam" id="PF04854">
    <property type="entry name" value="DUF624"/>
    <property type="match status" value="1"/>
</dbReference>
<protein>
    <submittedName>
        <fullName evidence="2">YesL family protein</fullName>
    </submittedName>
</protein>
<reference evidence="2" key="2">
    <citation type="submission" date="2021-11" db="EMBL/GenBank/DDBJ databases">
        <authorList>
            <person name="Gilroy R."/>
        </authorList>
    </citation>
    <scope>NUCLEOTIDE SEQUENCE</scope>
    <source>
        <strain evidence="2">150</strain>
    </source>
</reference>
<keyword evidence="1" id="KW-1133">Transmembrane helix</keyword>
<evidence type="ECO:0000313" key="2">
    <source>
        <dbReference type="EMBL" id="MCC9273257.1"/>
    </source>
</evidence>
<dbReference type="EMBL" id="JAJJVO010000051">
    <property type="protein sequence ID" value="MCC9273257.1"/>
    <property type="molecule type" value="Genomic_DNA"/>
</dbReference>
<sequence length="208" mass="23863">MSKLFHSKGGQELIQKMNKLANYLIISLLWSVCSLPIITIGAATSAMYLTLHKCVEGEKDYILQTYFQAFKNTFVYSTIIWTSYLVVLFIFMINQGLLEMGLAHSPMNQFSQIFLMIICICVLPFLITTFGYVSRFTDGFRQAISHSFIFSIIHIKSMMTILFILLCTIALIWLVPLLTVILPAFSMYKIYQKLEIIYTQYIPDGLGE</sequence>
<feature type="transmembrane region" description="Helical" evidence="1">
    <location>
        <begin position="113"/>
        <end position="133"/>
    </location>
</feature>
<keyword evidence="1" id="KW-0472">Membrane</keyword>
<gene>
    <name evidence="2" type="ORF">K8V42_03080</name>
</gene>
<accession>A0A9E4DRI9</accession>
<comment type="caution">
    <text evidence="2">The sequence shown here is derived from an EMBL/GenBank/DDBJ whole genome shotgun (WGS) entry which is preliminary data.</text>
</comment>
<keyword evidence="1" id="KW-0812">Transmembrane</keyword>
<feature type="transmembrane region" description="Helical" evidence="1">
    <location>
        <begin position="20"/>
        <end position="43"/>
    </location>
</feature>